<keyword evidence="12" id="KW-1185">Reference proteome</keyword>
<dbReference type="InterPro" id="IPR013783">
    <property type="entry name" value="Ig-like_fold"/>
</dbReference>
<feature type="domain" description="Ig-like" evidence="10">
    <location>
        <begin position="443"/>
        <end position="532"/>
    </location>
</feature>
<keyword evidence="4 9" id="KW-1133">Transmembrane helix</keyword>
<dbReference type="Pfam" id="PF07679">
    <property type="entry name" value="I-set"/>
    <property type="match status" value="1"/>
</dbReference>
<dbReference type="InterPro" id="IPR013098">
    <property type="entry name" value="Ig_I-set"/>
</dbReference>
<protein>
    <submittedName>
        <fullName evidence="11">Cell surface glycoprotein MUC18</fullName>
    </submittedName>
</protein>
<dbReference type="SUPFAM" id="SSF48726">
    <property type="entry name" value="Immunoglobulin"/>
    <property type="match status" value="5"/>
</dbReference>
<evidence type="ECO:0000259" key="10">
    <source>
        <dbReference type="PROSITE" id="PS50835"/>
    </source>
</evidence>
<dbReference type="InterPro" id="IPR003599">
    <property type="entry name" value="Ig_sub"/>
</dbReference>
<evidence type="ECO:0000256" key="6">
    <source>
        <dbReference type="ARBA" id="ARBA00023157"/>
    </source>
</evidence>
<dbReference type="SMART" id="SM00408">
    <property type="entry name" value="IGc2"/>
    <property type="match status" value="3"/>
</dbReference>
<dbReference type="InterPro" id="IPR007110">
    <property type="entry name" value="Ig-like_dom"/>
</dbReference>
<evidence type="ECO:0000256" key="4">
    <source>
        <dbReference type="ARBA" id="ARBA00022989"/>
    </source>
</evidence>
<comment type="subcellular location">
    <subcellularLocation>
        <location evidence="1">Membrane</location>
        <topology evidence="1">Single-pass type I membrane protein</topology>
    </subcellularLocation>
</comment>
<dbReference type="InterPro" id="IPR013162">
    <property type="entry name" value="CD80_C2-set"/>
</dbReference>
<reference evidence="11 12" key="1">
    <citation type="submission" date="2022-01" db="EMBL/GenBank/DDBJ databases">
        <title>A high-quality chromosome-level genome assembly of rohu carp, Labeo rohita.</title>
        <authorList>
            <person name="Arick M.A. II"/>
            <person name="Hsu C.-Y."/>
            <person name="Magbanua Z."/>
            <person name="Pechanova O."/>
            <person name="Grover C."/>
            <person name="Miller E."/>
            <person name="Thrash A."/>
            <person name="Ezzel L."/>
            <person name="Alam S."/>
            <person name="Benzie J."/>
            <person name="Hamilton M."/>
            <person name="Karsi A."/>
            <person name="Lawrence M.L."/>
            <person name="Peterson D.G."/>
        </authorList>
    </citation>
    <scope>NUCLEOTIDE SEQUENCE [LARGE SCALE GENOMIC DNA]</scope>
    <source>
        <strain evidence="12">BAU-BD-2019</strain>
        <tissue evidence="11">Blood</tissue>
    </source>
</reference>
<proteinExistence type="predicted"/>
<dbReference type="InterPro" id="IPR051116">
    <property type="entry name" value="Surface_Rcpt/Adhesion_Mol"/>
</dbReference>
<feature type="domain" description="Ig-like" evidence="10">
    <location>
        <begin position="358"/>
        <end position="436"/>
    </location>
</feature>
<dbReference type="PANTHER" id="PTHR11973">
    <property type="entry name" value="CELL SURFACE GLYCOPROTEIN MUC18-RELATED"/>
    <property type="match status" value="1"/>
</dbReference>
<dbReference type="Gene3D" id="2.60.40.10">
    <property type="entry name" value="Immunoglobulins"/>
    <property type="match status" value="5"/>
</dbReference>
<feature type="domain" description="Ig-like" evidence="10">
    <location>
        <begin position="31"/>
        <end position="146"/>
    </location>
</feature>
<keyword evidence="6" id="KW-1015">Disulfide bond</keyword>
<keyword evidence="3" id="KW-0677">Repeat</keyword>
<accession>A0ABQ8MN66</accession>
<dbReference type="PROSITE" id="PS50835">
    <property type="entry name" value="IG_LIKE"/>
    <property type="match status" value="5"/>
</dbReference>
<evidence type="ECO:0000256" key="7">
    <source>
        <dbReference type="ARBA" id="ARBA00023180"/>
    </source>
</evidence>
<evidence type="ECO:0000256" key="1">
    <source>
        <dbReference type="ARBA" id="ARBA00004479"/>
    </source>
</evidence>
<evidence type="ECO:0000256" key="3">
    <source>
        <dbReference type="ARBA" id="ARBA00022737"/>
    </source>
</evidence>
<dbReference type="Proteomes" id="UP000830375">
    <property type="component" value="Unassembled WGS sequence"/>
</dbReference>
<dbReference type="Pfam" id="PF08205">
    <property type="entry name" value="C2-set_2"/>
    <property type="match status" value="1"/>
</dbReference>
<feature type="domain" description="Ig-like" evidence="10">
    <location>
        <begin position="264"/>
        <end position="352"/>
    </location>
</feature>
<keyword evidence="2 9" id="KW-0812">Transmembrane</keyword>
<comment type="caution">
    <text evidence="11">The sequence shown here is derived from an EMBL/GenBank/DDBJ whole genome shotgun (WGS) entry which is preliminary data.</text>
</comment>
<dbReference type="EMBL" id="JACTAM010000005">
    <property type="protein sequence ID" value="KAI2664284.1"/>
    <property type="molecule type" value="Genomic_DNA"/>
</dbReference>
<keyword evidence="7" id="KW-0325">Glycoprotein</keyword>
<dbReference type="Pfam" id="PF07686">
    <property type="entry name" value="V-set"/>
    <property type="match status" value="1"/>
</dbReference>
<dbReference type="Pfam" id="PF13927">
    <property type="entry name" value="Ig_3"/>
    <property type="match status" value="1"/>
</dbReference>
<keyword evidence="8" id="KW-0393">Immunoglobulin domain</keyword>
<evidence type="ECO:0000256" key="8">
    <source>
        <dbReference type="ARBA" id="ARBA00023319"/>
    </source>
</evidence>
<evidence type="ECO:0000313" key="11">
    <source>
        <dbReference type="EMBL" id="KAI2664284.1"/>
    </source>
</evidence>
<evidence type="ECO:0000256" key="5">
    <source>
        <dbReference type="ARBA" id="ARBA00023136"/>
    </source>
</evidence>
<feature type="domain" description="Ig-like" evidence="10">
    <location>
        <begin position="154"/>
        <end position="258"/>
    </location>
</feature>
<organism evidence="11 12">
    <name type="scientific">Labeo rohita</name>
    <name type="common">Indian major carp</name>
    <name type="synonym">Cyprinus rohita</name>
    <dbReference type="NCBI Taxonomy" id="84645"/>
    <lineage>
        <taxon>Eukaryota</taxon>
        <taxon>Metazoa</taxon>
        <taxon>Chordata</taxon>
        <taxon>Craniata</taxon>
        <taxon>Vertebrata</taxon>
        <taxon>Euteleostomi</taxon>
        <taxon>Actinopterygii</taxon>
        <taxon>Neopterygii</taxon>
        <taxon>Teleostei</taxon>
        <taxon>Ostariophysi</taxon>
        <taxon>Cypriniformes</taxon>
        <taxon>Cyprinidae</taxon>
        <taxon>Labeoninae</taxon>
        <taxon>Labeonini</taxon>
        <taxon>Labeo</taxon>
    </lineage>
</organism>
<dbReference type="PANTHER" id="PTHR11973:SF18">
    <property type="entry name" value="CELL SURFACE GLYCOPROTEIN MUC18"/>
    <property type="match status" value="1"/>
</dbReference>
<keyword evidence="5 9" id="KW-0472">Membrane</keyword>
<evidence type="ECO:0000256" key="9">
    <source>
        <dbReference type="SAM" id="Phobius"/>
    </source>
</evidence>
<dbReference type="InterPro" id="IPR003598">
    <property type="entry name" value="Ig_sub2"/>
</dbReference>
<gene>
    <name evidence="11" type="ORF">H4Q32_002454</name>
</gene>
<feature type="transmembrane region" description="Helical" evidence="9">
    <location>
        <begin position="552"/>
        <end position="575"/>
    </location>
</feature>
<dbReference type="InterPro" id="IPR013106">
    <property type="entry name" value="Ig_V-set"/>
</dbReference>
<sequence>MSESDKVGVVVAAGRSVFATQNLSLATKKTPETAARVNLRMEDTLEVYMDSSAEIHCLYNFTEKPTMVMVQWFVREREGHRVRISFSDLTMQKVDENTSYSNRISVRASSDGETLTIQDVKLSDEREFFCQVSGLAKGNGEGRTLLKVFDPPEPPVIEGVLSGVSVSGDSPARIASCETREGFPKPNITWYRDHIPIHPAIGLANVVTLVTRESSGLYTVQSELHYKVTKEDKDAHFSCEVSYFVPGAVRTSESKGINITVHYPTTSVKIWKESPEGLVKEGDTVEIRCQGDGNPPAPIIFNREQSDVELDSYQGLLVLKEVSRADSGVYECHSLDKRVVNHDEVVDTLQLTVHYLDPAVVMPKDSEVMLKGEDLTATCNALSSLETTTVWFKDGIEVERGHVMKLQDATFDTAGQYDCEVTVAALPGLLTSGSVHIIVQGAPQIKDAERDIELTEKVGGWVNLSCEVRGQPKPTITWSITGSQSQSWREVVKRETEDQVQSVVTLKVTTDTVAICNSTNDLGVETKTYSITSIPFSQTPTARKTSVDNSGVIIVVIIVSILLLAILGSVFYFLYKKGKLPCGRSGKQEIINAYSAKEKTNKDIVVEMKAKKTEESMLLKGVNGEQKPPNDQIIFSAGLSSRRPVVFPLADLNLEAQKSVFTESLSAKEKHPAALLTVSADPGFV</sequence>
<dbReference type="InterPro" id="IPR036179">
    <property type="entry name" value="Ig-like_dom_sf"/>
</dbReference>
<name>A0ABQ8MN66_LABRO</name>
<dbReference type="SMART" id="SM00409">
    <property type="entry name" value="IG"/>
    <property type="match status" value="4"/>
</dbReference>
<evidence type="ECO:0000256" key="2">
    <source>
        <dbReference type="ARBA" id="ARBA00022692"/>
    </source>
</evidence>
<evidence type="ECO:0000313" key="12">
    <source>
        <dbReference type="Proteomes" id="UP000830375"/>
    </source>
</evidence>